<accession>A0ABP2NI42</accession>
<dbReference type="EMBL" id="ADMB01000099">
    <property type="protein sequence ID" value="EHR32643.1"/>
    <property type="molecule type" value="Genomic_DNA"/>
</dbReference>
<dbReference type="RefSeq" id="WP_008540020.1">
    <property type="nucleotide sequence ID" value="NZ_JH601094.1"/>
</dbReference>
<evidence type="ECO:0000313" key="1">
    <source>
        <dbReference type="EMBL" id="EHR32643.1"/>
    </source>
</evidence>
<dbReference type="Proteomes" id="UP000005963">
    <property type="component" value="Unassembled WGS sequence"/>
</dbReference>
<name>A0ABP2NI42_9FIRM</name>
<evidence type="ECO:0000313" key="2">
    <source>
        <dbReference type="Proteomes" id="UP000005963"/>
    </source>
</evidence>
<comment type="caution">
    <text evidence="1">The sequence shown here is derived from an EMBL/GenBank/DDBJ whole genome shotgun (WGS) entry which is preliminary data.</text>
</comment>
<sequence length="233" mass="27935">EFRGFGYIINNIDKIVEVDKVKKIVLCLLSLFICMQSVALANIHQSKVSNVENIRSIYAYKDPEQMKDYEQKKLVKEQTKSDEKLEEPMALFRVFVNNDRFYTDDNKYKDNVELAITSHNIDRNYIFDNEYPPYLILQDNDNNRYEIHFAKVKYDNPYWISFNLTNKEIEQINKAKTISLVLPEAQENMYRYNKKKDKLEKKSYDNDIKVEEMVYELPENIVDEWKTVLNKHK</sequence>
<keyword evidence="2" id="KW-1185">Reference proteome</keyword>
<feature type="non-terminal residue" evidence="1">
    <location>
        <position position="1"/>
    </location>
</feature>
<gene>
    <name evidence="1" type="ORF">HMPREF9454_02339</name>
</gene>
<proteinExistence type="predicted"/>
<protein>
    <submittedName>
        <fullName evidence="1">Uncharacterized protein</fullName>
    </submittedName>
</protein>
<reference evidence="1 2" key="1">
    <citation type="submission" date="2012-01" db="EMBL/GenBank/DDBJ databases">
        <title>The Genome Sequence of Megamonas funiformis YIT 11815.</title>
        <authorList>
            <consortium name="The Broad Institute Genome Sequencing Platform"/>
            <person name="Earl A."/>
            <person name="Ward D."/>
            <person name="Feldgarden M."/>
            <person name="Gevers D."/>
            <person name="Morotomi M."/>
            <person name="Young S.K."/>
            <person name="Zeng Q."/>
            <person name="Gargeya S."/>
            <person name="Fitzgerald M."/>
            <person name="Haas B."/>
            <person name="Abouelleil A."/>
            <person name="Alvarado L."/>
            <person name="Arachchi H.M."/>
            <person name="Berlin A."/>
            <person name="Chapman S.B."/>
            <person name="Gearin G."/>
            <person name="Goldberg J."/>
            <person name="Griggs A."/>
            <person name="Gujja S."/>
            <person name="Hansen M."/>
            <person name="Heiman D."/>
            <person name="Howarth C."/>
            <person name="Larimer J."/>
            <person name="Lui A."/>
            <person name="MacDonald P.J.P."/>
            <person name="McCowen C."/>
            <person name="Montmayeur A."/>
            <person name="Murphy C."/>
            <person name="Neiman D."/>
            <person name="Pearson M."/>
            <person name="Priest M."/>
            <person name="Roberts A."/>
            <person name="Saif S."/>
            <person name="Shea T."/>
            <person name="Sisk P."/>
            <person name="Stolte C."/>
            <person name="Sykes S."/>
            <person name="Wortman J."/>
            <person name="Nusbaum C."/>
            <person name="Birren B."/>
        </authorList>
    </citation>
    <scope>NUCLEOTIDE SEQUENCE [LARGE SCALE GENOMIC DNA]</scope>
    <source>
        <strain evidence="1 2">YIT 11815</strain>
    </source>
</reference>
<organism evidence="1 2">
    <name type="scientific">Megamonas funiformis YIT 11815</name>
    <dbReference type="NCBI Taxonomy" id="742816"/>
    <lineage>
        <taxon>Bacteria</taxon>
        <taxon>Bacillati</taxon>
        <taxon>Bacillota</taxon>
        <taxon>Negativicutes</taxon>
        <taxon>Selenomonadales</taxon>
        <taxon>Selenomonadaceae</taxon>
        <taxon>Megamonas</taxon>
    </lineage>
</organism>